<comment type="similarity">
    <text evidence="1 5">Belongs to the 5-formyltetrahydrofolate cyclo-ligase family.</text>
</comment>
<feature type="binding site" evidence="4">
    <location>
        <position position="71"/>
    </location>
    <ligand>
        <name>substrate</name>
    </ligand>
</feature>
<evidence type="ECO:0000313" key="6">
    <source>
        <dbReference type="EMBL" id="HIT75986.1"/>
    </source>
</evidence>
<proteinExistence type="inferred from homology"/>
<dbReference type="GO" id="GO:0046872">
    <property type="term" value="F:metal ion binding"/>
    <property type="evidence" value="ECO:0007669"/>
    <property type="project" value="UniProtKB-KW"/>
</dbReference>
<comment type="caution">
    <text evidence="6">The sequence shown here is derived from an EMBL/GenBank/DDBJ whole genome shotgun (WGS) entry which is preliminary data.</text>
</comment>
<feature type="binding site" evidence="4">
    <location>
        <position position="76"/>
    </location>
    <ligand>
        <name>substrate</name>
    </ligand>
</feature>
<sequence>MTDPLNEADRLSQADRRAIVEAKHTLRAAVLARRAARSGSGRSTANAARTRQVQQFIGATTGPDVTIACYLSVSDEPSTLELIAWLAVQETRILLPVLTGEGRDRPMWAHYGGPDDLVSGRYGVPEPTGERYESTVLETADLIVVPGLAGNEQGDRLGRGGGWYDRALGDSEAVRLLLLNDDEILPAIPVEPTDRSVDVIVTEERVVQAR</sequence>
<protein>
    <recommendedName>
        <fullName evidence="5">5-formyltetrahydrofolate cyclo-ligase</fullName>
        <ecNumber evidence="5">6.3.3.2</ecNumber>
    </recommendedName>
</protein>
<comment type="catalytic activity">
    <reaction evidence="5">
        <text>(6S)-5-formyl-5,6,7,8-tetrahydrofolate + ATP = (6R)-5,10-methenyltetrahydrofolate + ADP + phosphate</text>
        <dbReference type="Rhea" id="RHEA:10488"/>
        <dbReference type="ChEBI" id="CHEBI:30616"/>
        <dbReference type="ChEBI" id="CHEBI:43474"/>
        <dbReference type="ChEBI" id="CHEBI:57455"/>
        <dbReference type="ChEBI" id="CHEBI:57457"/>
        <dbReference type="ChEBI" id="CHEBI:456216"/>
        <dbReference type="EC" id="6.3.3.2"/>
    </reaction>
</comment>
<keyword evidence="3 4" id="KW-0067">ATP-binding</keyword>
<dbReference type="InterPro" id="IPR002698">
    <property type="entry name" value="FTHF_cligase"/>
</dbReference>
<organism evidence="6 7">
    <name type="scientific">Candidatus Avipropionibacterium avicola</name>
    <dbReference type="NCBI Taxonomy" id="2840701"/>
    <lineage>
        <taxon>Bacteria</taxon>
        <taxon>Bacillati</taxon>
        <taxon>Actinomycetota</taxon>
        <taxon>Actinomycetes</taxon>
        <taxon>Propionibacteriales</taxon>
        <taxon>Propionibacteriaceae</taxon>
        <taxon>Propionibacteriaceae incertae sedis</taxon>
        <taxon>Candidatus Avipropionibacterium</taxon>
    </lineage>
</organism>
<comment type="cofactor">
    <cofactor evidence="5">
        <name>Mg(2+)</name>
        <dbReference type="ChEBI" id="CHEBI:18420"/>
    </cofactor>
</comment>
<evidence type="ECO:0000256" key="2">
    <source>
        <dbReference type="ARBA" id="ARBA00022741"/>
    </source>
</evidence>
<keyword evidence="5" id="KW-0479">Metal-binding</keyword>
<dbReference type="EC" id="6.3.3.2" evidence="5"/>
<dbReference type="InterPro" id="IPR037171">
    <property type="entry name" value="NagB/RpiA_transferase-like"/>
</dbReference>
<dbReference type="GO" id="GO:0005524">
    <property type="term" value="F:ATP binding"/>
    <property type="evidence" value="ECO:0007669"/>
    <property type="project" value="UniProtKB-KW"/>
</dbReference>
<keyword evidence="5" id="KW-0460">Magnesium</keyword>
<name>A0A9D1GY51_9ACTN</name>
<feature type="binding site" evidence="4">
    <location>
        <begin position="156"/>
        <end position="164"/>
    </location>
    <ligand>
        <name>ATP</name>
        <dbReference type="ChEBI" id="CHEBI:30616"/>
    </ligand>
</feature>
<evidence type="ECO:0000256" key="5">
    <source>
        <dbReference type="RuleBase" id="RU361279"/>
    </source>
</evidence>
<dbReference type="SUPFAM" id="SSF100950">
    <property type="entry name" value="NagB/RpiA/CoA transferase-like"/>
    <property type="match status" value="1"/>
</dbReference>
<dbReference type="PANTHER" id="PTHR23407:SF1">
    <property type="entry name" value="5-FORMYLTETRAHYDROFOLATE CYCLO-LIGASE"/>
    <property type="match status" value="1"/>
</dbReference>
<dbReference type="NCBIfam" id="TIGR02727">
    <property type="entry name" value="MTHFS_bact"/>
    <property type="match status" value="1"/>
</dbReference>
<gene>
    <name evidence="6" type="ORF">IAA98_10405</name>
</gene>
<dbReference type="GO" id="GO:0009396">
    <property type="term" value="P:folic acid-containing compound biosynthetic process"/>
    <property type="evidence" value="ECO:0007669"/>
    <property type="project" value="TreeGrafter"/>
</dbReference>
<accession>A0A9D1GY51</accession>
<evidence type="ECO:0000313" key="7">
    <source>
        <dbReference type="Proteomes" id="UP000886842"/>
    </source>
</evidence>
<dbReference type="InterPro" id="IPR024185">
    <property type="entry name" value="FTHF_cligase-like_sf"/>
</dbReference>
<dbReference type="AlphaFoldDB" id="A0A9D1GY51"/>
<dbReference type="EMBL" id="DVLP01000309">
    <property type="protein sequence ID" value="HIT75986.1"/>
    <property type="molecule type" value="Genomic_DNA"/>
</dbReference>
<feature type="binding site" evidence="4">
    <location>
        <begin position="23"/>
        <end position="27"/>
    </location>
    <ligand>
        <name>ATP</name>
        <dbReference type="ChEBI" id="CHEBI:30616"/>
    </ligand>
</feature>
<dbReference type="Gene3D" id="3.40.50.10420">
    <property type="entry name" value="NagB/RpiA/CoA transferase-like"/>
    <property type="match status" value="1"/>
</dbReference>
<evidence type="ECO:0000256" key="3">
    <source>
        <dbReference type="ARBA" id="ARBA00022840"/>
    </source>
</evidence>
<reference evidence="6" key="1">
    <citation type="submission" date="2020-10" db="EMBL/GenBank/DDBJ databases">
        <authorList>
            <person name="Gilroy R."/>
        </authorList>
    </citation>
    <scope>NUCLEOTIDE SEQUENCE</scope>
    <source>
        <strain evidence="6">ChiGjej1B1-24693</strain>
    </source>
</reference>
<evidence type="ECO:0000256" key="4">
    <source>
        <dbReference type="PIRSR" id="PIRSR006806-1"/>
    </source>
</evidence>
<keyword evidence="2 4" id="KW-0547">Nucleotide-binding</keyword>
<dbReference type="PANTHER" id="PTHR23407">
    <property type="entry name" value="ATPASE INHIBITOR/5-FORMYLTETRAHYDROFOLATE CYCLO-LIGASE"/>
    <property type="match status" value="1"/>
</dbReference>
<dbReference type="GO" id="GO:0030272">
    <property type="term" value="F:5-formyltetrahydrofolate cyclo-ligase activity"/>
    <property type="evidence" value="ECO:0007669"/>
    <property type="project" value="UniProtKB-EC"/>
</dbReference>
<dbReference type="Pfam" id="PF01812">
    <property type="entry name" value="5-FTHF_cyc-lig"/>
    <property type="match status" value="1"/>
</dbReference>
<dbReference type="PIRSF" id="PIRSF006806">
    <property type="entry name" value="FTHF_cligase"/>
    <property type="match status" value="1"/>
</dbReference>
<reference evidence="6" key="2">
    <citation type="journal article" date="2021" name="PeerJ">
        <title>Extensive microbial diversity within the chicken gut microbiome revealed by metagenomics and culture.</title>
        <authorList>
            <person name="Gilroy R."/>
            <person name="Ravi A."/>
            <person name="Getino M."/>
            <person name="Pursley I."/>
            <person name="Horton D.L."/>
            <person name="Alikhan N.F."/>
            <person name="Baker D."/>
            <person name="Gharbi K."/>
            <person name="Hall N."/>
            <person name="Watson M."/>
            <person name="Adriaenssens E.M."/>
            <person name="Foster-Nyarko E."/>
            <person name="Jarju S."/>
            <person name="Secka A."/>
            <person name="Antonio M."/>
            <person name="Oren A."/>
            <person name="Chaudhuri R.R."/>
            <person name="La Ragione R."/>
            <person name="Hildebrand F."/>
            <person name="Pallen M.J."/>
        </authorList>
    </citation>
    <scope>NUCLEOTIDE SEQUENCE</scope>
    <source>
        <strain evidence="6">ChiGjej1B1-24693</strain>
    </source>
</reference>
<dbReference type="Proteomes" id="UP000886842">
    <property type="component" value="Unassembled WGS sequence"/>
</dbReference>
<keyword evidence="6" id="KW-0436">Ligase</keyword>
<evidence type="ECO:0000256" key="1">
    <source>
        <dbReference type="ARBA" id="ARBA00010638"/>
    </source>
</evidence>
<dbReference type="GO" id="GO:0035999">
    <property type="term" value="P:tetrahydrofolate interconversion"/>
    <property type="evidence" value="ECO:0007669"/>
    <property type="project" value="TreeGrafter"/>
</dbReference>